<feature type="region of interest" description="Disordered" evidence="5">
    <location>
        <begin position="1"/>
        <end position="37"/>
    </location>
</feature>
<gene>
    <name evidence="7" type="ORF">SLEP1_g29393</name>
</gene>
<dbReference type="GO" id="GO:0003723">
    <property type="term" value="F:RNA binding"/>
    <property type="evidence" value="ECO:0007669"/>
    <property type="project" value="UniProtKB-UniRule"/>
</dbReference>
<reference evidence="7 8" key="1">
    <citation type="journal article" date="2021" name="Commun. Biol.">
        <title>The genome of Shorea leprosula (Dipterocarpaceae) highlights the ecological relevance of drought in aseasonal tropical rainforests.</title>
        <authorList>
            <person name="Ng K.K.S."/>
            <person name="Kobayashi M.J."/>
            <person name="Fawcett J.A."/>
            <person name="Hatakeyama M."/>
            <person name="Paape T."/>
            <person name="Ng C.H."/>
            <person name="Ang C.C."/>
            <person name="Tnah L.H."/>
            <person name="Lee C.T."/>
            <person name="Nishiyama T."/>
            <person name="Sese J."/>
            <person name="O'Brien M.J."/>
            <person name="Copetti D."/>
            <person name="Mohd Noor M.I."/>
            <person name="Ong R.C."/>
            <person name="Putra M."/>
            <person name="Sireger I.Z."/>
            <person name="Indrioko S."/>
            <person name="Kosugi Y."/>
            <person name="Izuno A."/>
            <person name="Isagi Y."/>
            <person name="Lee S.L."/>
            <person name="Shimizu K.K."/>
        </authorList>
    </citation>
    <scope>NUCLEOTIDE SEQUENCE [LARGE SCALE GENOMIC DNA]</scope>
    <source>
        <strain evidence="7">214</strain>
    </source>
</reference>
<feature type="region of interest" description="Disordered" evidence="5">
    <location>
        <begin position="55"/>
        <end position="361"/>
    </location>
</feature>
<feature type="domain" description="RRM" evidence="6">
    <location>
        <begin position="541"/>
        <end position="617"/>
    </location>
</feature>
<keyword evidence="2 4" id="KW-0694">RNA-binding</keyword>
<name>A0AAV5K391_9ROSI</name>
<evidence type="ECO:0000256" key="2">
    <source>
        <dbReference type="ARBA" id="ARBA00022884"/>
    </source>
</evidence>
<dbReference type="FunFam" id="3.30.70.330:FF:000879">
    <property type="entry name" value="Splicing factor U2af large subunit A"/>
    <property type="match status" value="1"/>
</dbReference>
<dbReference type="InterPro" id="IPR000504">
    <property type="entry name" value="RRM_dom"/>
</dbReference>
<feature type="compositionally biased region" description="Basic and acidic residues" evidence="5">
    <location>
        <begin position="901"/>
        <end position="923"/>
    </location>
</feature>
<feature type="compositionally biased region" description="Basic and acidic residues" evidence="5">
    <location>
        <begin position="271"/>
        <end position="305"/>
    </location>
</feature>
<evidence type="ECO:0000256" key="5">
    <source>
        <dbReference type="SAM" id="MobiDB-lite"/>
    </source>
</evidence>
<evidence type="ECO:0000313" key="8">
    <source>
        <dbReference type="Proteomes" id="UP001054252"/>
    </source>
</evidence>
<proteinExistence type="predicted"/>
<dbReference type="InterPro" id="IPR012677">
    <property type="entry name" value="Nucleotide-bd_a/b_plait_sf"/>
</dbReference>
<dbReference type="SMART" id="SM00360">
    <property type="entry name" value="RRM"/>
    <property type="match status" value="3"/>
</dbReference>
<feature type="compositionally biased region" description="Basic and acidic residues" evidence="5">
    <location>
        <begin position="1"/>
        <end position="15"/>
    </location>
</feature>
<feature type="domain" description="RRM" evidence="6">
    <location>
        <begin position="432"/>
        <end position="515"/>
    </location>
</feature>
<feature type="region of interest" description="Disordered" evidence="5">
    <location>
        <begin position="892"/>
        <end position="943"/>
    </location>
</feature>
<keyword evidence="8" id="KW-1185">Reference proteome</keyword>
<evidence type="ECO:0000256" key="1">
    <source>
        <dbReference type="ARBA" id="ARBA00022664"/>
    </source>
</evidence>
<dbReference type="EMBL" id="BPVZ01000052">
    <property type="protein sequence ID" value="GKV19096.1"/>
    <property type="molecule type" value="Genomic_DNA"/>
</dbReference>
<dbReference type="Proteomes" id="UP001054252">
    <property type="component" value="Unassembled WGS sequence"/>
</dbReference>
<keyword evidence="1" id="KW-0507">mRNA processing</keyword>
<dbReference type="Pfam" id="PF00076">
    <property type="entry name" value="RRM_1"/>
    <property type="match status" value="1"/>
</dbReference>
<evidence type="ECO:0000256" key="3">
    <source>
        <dbReference type="ARBA" id="ARBA00023187"/>
    </source>
</evidence>
<accession>A0AAV5K391</accession>
<dbReference type="GO" id="GO:0008380">
    <property type="term" value="P:RNA splicing"/>
    <property type="evidence" value="ECO:0007669"/>
    <property type="project" value="UniProtKB-KW"/>
</dbReference>
<dbReference type="GO" id="GO:0006397">
    <property type="term" value="P:mRNA processing"/>
    <property type="evidence" value="ECO:0007669"/>
    <property type="project" value="UniProtKB-KW"/>
</dbReference>
<feature type="compositionally biased region" description="Basic and acidic residues" evidence="5">
    <location>
        <begin position="76"/>
        <end position="88"/>
    </location>
</feature>
<evidence type="ECO:0000256" key="4">
    <source>
        <dbReference type="PROSITE-ProRule" id="PRU00176"/>
    </source>
</evidence>
<dbReference type="AlphaFoldDB" id="A0AAV5K391"/>
<feature type="compositionally biased region" description="Basic and acidic residues" evidence="5">
    <location>
        <begin position="121"/>
        <end position="215"/>
    </location>
</feature>
<feature type="region of interest" description="Disordered" evidence="5">
    <location>
        <begin position="710"/>
        <end position="734"/>
    </location>
</feature>
<dbReference type="PROSITE" id="PS50102">
    <property type="entry name" value="RRM"/>
    <property type="match status" value="2"/>
</dbReference>
<organism evidence="7 8">
    <name type="scientific">Rubroshorea leprosula</name>
    <dbReference type="NCBI Taxonomy" id="152421"/>
    <lineage>
        <taxon>Eukaryota</taxon>
        <taxon>Viridiplantae</taxon>
        <taxon>Streptophyta</taxon>
        <taxon>Embryophyta</taxon>
        <taxon>Tracheophyta</taxon>
        <taxon>Spermatophyta</taxon>
        <taxon>Magnoliopsida</taxon>
        <taxon>eudicotyledons</taxon>
        <taxon>Gunneridae</taxon>
        <taxon>Pentapetalae</taxon>
        <taxon>rosids</taxon>
        <taxon>malvids</taxon>
        <taxon>Malvales</taxon>
        <taxon>Dipterocarpaceae</taxon>
        <taxon>Rubroshorea</taxon>
    </lineage>
</organism>
<evidence type="ECO:0000313" key="7">
    <source>
        <dbReference type="EMBL" id="GKV19096.1"/>
    </source>
</evidence>
<evidence type="ECO:0000259" key="6">
    <source>
        <dbReference type="PROSITE" id="PS50102"/>
    </source>
</evidence>
<keyword evidence="3" id="KW-0508">mRNA splicing</keyword>
<dbReference type="Gene3D" id="3.30.70.330">
    <property type="match status" value="4"/>
</dbReference>
<comment type="caution">
    <text evidence="7">The sequence shown here is derived from an EMBL/GenBank/DDBJ whole genome shotgun (WGS) entry which is preliminary data.</text>
</comment>
<protein>
    <recommendedName>
        <fullName evidence="6">RRM domain-containing protein</fullName>
    </recommendedName>
</protein>
<feature type="compositionally biased region" description="Basic and acidic residues" evidence="5">
    <location>
        <begin position="228"/>
        <end position="247"/>
    </location>
</feature>
<dbReference type="PANTHER" id="PTHR23139">
    <property type="entry name" value="RNA-BINDING PROTEIN"/>
    <property type="match status" value="1"/>
</dbReference>
<sequence>MGKSSKQKEKHEKSSELSQHNCNEGTAARTRPFSYDEIMLRRKSKKLYENDEIVKQGDAGAGNLTSICPADNASTIHEHERAYGRSKDSSPGAQKHLSEEFGKRSPRNGVENTSTRTGSIRKWEDKEIRESDKHLKAERRKDINTADKGRNEKPMHDRRKNEKSIDYHKNLNEKKHSRDLVGRDRHVGRSEQKFEKESKRKHQNGDDQKKGEKSATRKHNIGTGHGSEISDRKERKALLQSHYEEAQHKRRRLRSREHEDKHKRSISPSPHADKRTSHHAKDHELSSHILKDRSGRSRSDIEKSRFASNGSSSYRKRHVSYSSGLGGYSPRKRRTEIDVKIPSPTHRSPGKRTAKWDLAPSGADKIMSSSVSSDLHTSNQNTSSNVQEMIRAVPKFFTTSNPLAAMAANYLSTKQKVSIDSVQLTEATRPMRRLYVENVPASASEKAIMKCLNNFLLSSGINHVPGTQPCISCIIHKEKGQALVEFLTPEDASAALSFDGCTFSNSILKMRRPKDFVELTGELENSEAAVTVSDIVKDSPHKIFLGGISKALSSEMLMEIASSFGPLKAYHFEINGDLNQPCAFVEYVDQSVSLKACASLNGMKLGGQVLTAVQALPNASFLENIGDQPFYGIPELARPLLEKPTQVLKLKNLFNMEGFSSLSDAEAEEVLEDVRLECARFGTVKSVHVVKDLNSIFTDGGTNEVNDYMEHGGDRQKSKTEEKNMERETVEEYYDEKSRRITGIEFQSDPEQAEEADKHMQDININDDKPAINLMDEEFCKQGKLEGNVGIEDIAYERKGAEACQLGQFDTCSAAVDHLDSNVTVVDPFYGSVSLSVSQGLPNPPHTLKQDSVGHDDKIADNLQTESLSVGKKSTAEDLNLEEVNGKSLVTDAQSAGSLKVESDTIEKDDNKDASVGHHDKVPDNTQTEASTVGKKAEDSDSEVNGKLENLAVSAGSIEVESDAIEKDNYKEKETYLQHIFEPGCVFVEYRRTESSCMAAHCLQGRSFDDRIVTVEYVDPEIYRQKFPK</sequence>
<dbReference type="InterPro" id="IPR035979">
    <property type="entry name" value="RBD_domain_sf"/>
</dbReference>
<dbReference type="SUPFAM" id="SSF54928">
    <property type="entry name" value="RNA-binding domain, RBD"/>
    <property type="match status" value="2"/>
</dbReference>